<accession>A0A916XAZ0</accession>
<keyword evidence="5" id="KW-1185">Reference proteome</keyword>
<evidence type="ECO:0000256" key="1">
    <source>
        <dbReference type="SAM" id="MobiDB-lite"/>
    </source>
</evidence>
<feature type="region of interest" description="Disordered" evidence="1">
    <location>
        <begin position="343"/>
        <end position="370"/>
    </location>
</feature>
<proteinExistence type="predicted"/>
<sequence>MDCNNTMGTGARMVRSATVLTCCAFLLGGVPAAFAQPASETLEPAQPVGPVPEPLCFPDDRGLEELSGLIVVDGTVYAIPDGGSEVAVAEMAGVLDGDCTVTQWIRDTLNPFDPEDLSAHDGKLWIADVGDNRRLRQTVALISLDPETGSTALHRLEFQDNRPRDSETLLIDRFGMPIIVSKWFGLGEVFTPVGRKNVDALASPGPTALEHHGDVAFPITGTPGGPIEVVGSTLATGGAVNSDGTIAAIRTYTDVYFYANADGDLLRALNSEPVRIPIPNEPQGEAIAFTESGDLLTASELGFAITGDPNRPPDGDEPLPPINIIRDVESFVWNTLQERGHSVPERLLPPASSGGGIGGSGETSASATEENDGLLSDRMFIAAAISTGIVLAIVLAGATTVLWKRFRR</sequence>
<gene>
    <name evidence="4" type="ORF">GCM10011410_10610</name>
</gene>
<comment type="caution">
    <text evidence="4">The sequence shown here is derived from an EMBL/GenBank/DDBJ whole genome shotgun (WGS) entry which is preliminary data.</text>
</comment>
<evidence type="ECO:0000313" key="5">
    <source>
        <dbReference type="Proteomes" id="UP000641514"/>
    </source>
</evidence>
<dbReference type="RefSeq" id="WP_188671299.1">
    <property type="nucleotide sequence ID" value="NZ_BMJH01000001.1"/>
</dbReference>
<reference evidence="4" key="2">
    <citation type="submission" date="2020-09" db="EMBL/GenBank/DDBJ databases">
        <authorList>
            <person name="Sun Q."/>
            <person name="Zhou Y."/>
        </authorList>
    </citation>
    <scope>NUCLEOTIDE SEQUENCE</scope>
    <source>
        <strain evidence="4">CGMCC 1.15478</strain>
    </source>
</reference>
<dbReference type="AlphaFoldDB" id="A0A916XAZ0"/>
<feature type="signal peptide" evidence="3">
    <location>
        <begin position="1"/>
        <end position="35"/>
    </location>
</feature>
<dbReference type="EMBL" id="BMJH01000001">
    <property type="protein sequence ID" value="GGC60027.1"/>
    <property type="molecule type" value="Genomic_DNA"/>
</dbReference>
<feature type="chain" id="PRO_5037779122" description="Esterase-like activity of phytase family protein" evidence="3">
    <location>
        <begin position="36"/>
        <end position="408"/>
    </location>
</feature>
<keyword evidence="3" id="KW-0732">Signal</keyword>
<protein>
    <recommendedName>
        <fullName evidence="6">Esterase-like activity of phytase family protein</fullName>
    </recommendedName>
</protein>
<organism evidence="4 5">
    <name type="scientific">Hoyosella rhizosphaerae</name>
    <dbReference type="NCBI Taxonomy" id="1755582"/>
    <lineage>
        <taxon>Bacteria</taxon>
        <taxon>Bacillati</taxon>
        <taxon>Actinomycetota</taxon>
        <taxon>Actinomycetes</taxon>
        <taxon>Mycobacteriales</taxon>
        <taxon>Hoyosellaceae</taxon>
        <taxon>Hoyosella</taxon>
    </lineage>
</organism>
<name>A0A916XAZ0_9ACTN</name>
<dbReference type="Proteomes" id="UP000641514">
    <property type="component" value="Unassembled WGS sequence"/>
</dbReference>
<feature type="transmembrane region" description="Helical" evidence="2">
    <location>
        <begin position="379"/>
        <end position="403"/>
    </location>
</feature>
<evidence type="ECO:0000313" key="4">
    <source>
        <dbReference type="EMBL" id="GGC60027.1"/>
    </source>
</evidence>
<evidence type="ECO:0000256" key="2">
    <source>
        <dbReference type="SAM" id="Phobius"/>
    </source>
</evidence>
<keyword evidence="2" id="KW-0812">Transmembrane</keyword>
<keyword evidence="2" id="KW-0472">Membrane</keyword>
<evidence type="ECO:0008006" key="6">
    <source>
        <dbReference type="Google" id="ProtNLM"/>
    </source>
</evidence>
<keyword evidence="2" id="KW-1133">Transmembrane helix</keyword>
<reference evidence="4" key="1">
    <citation type="journal article" date="2014" name="Int. J. Syst. Evol. Microbiol.">
        <title>Complete genome sequence of Corynebacterium casei LMG S-19264T (=DSM 44701T), isolated from a smear-ripened cheese.</title>
        <authorList>
            <consortium name="US DOE Joint Genome Institute (JGI-PGF)"/>
            <person name="Walter F."/>
            <person name="Albersmeier A."/>
            <person name="Kalinowski J."/>
            <person name="Ruckert C."/>
        </authorList>
    </citation>
    <scope>NUCLEOTIDE SEQUENCE</scope>
    <source>
        <strain evidence="4">CGMCC 1.15478</strain>
    </source>
</reference>
<evidence type="ECO:0000256" key="3">
    <source>
        <dbReference type="SAM" id="SignalP"/>
    </source>
</evidence>